<organism evidence="16">
    <name type="scientific">Homo sapiens</name>
    <name type="common">Human</name>
    <dbReference type="NCBI Taxonomy" id="9606"/>
    <lineage>
        <taxon>Eukaryota</taxon>
        <taxon>Metazoa</taxon>
        <taxon>Chordata</taxon>
        <taxon>Craniata</taxon>
        <taxon>Vertebrata</taxon>
        <taxon>Euteleostomi</taxon>
        <taxon>Mammalia</taxon>
        <taxon>Eutheria</taxon>
        <taxon>Euarchontoglires</taxon>
        <taxon>Primates</taxon>
        <taxon>Haplorrhini</taxon>
        <taxon>Catarrhini</taxon>
        <taxon>Hominidae</taxon>
        <taxon>Homo</taxon>
    </lineage>
</organism>
<reference evidence="15" key="2">
    <citation type="submission" date="2003-07" db="EMBL/GenBank/DDBJ databases">
        <title>NEDO human cDNA sequencing project.</title>
        <authorList>
            <person name="Oshima A."/>
            <person name="Takahashi-Fujii A."/>
            <person name="Tanase T."/>
            <person name="Imose N."/>
            <person name="Takeuchi K."/>
            <person name="Arita M."/>
            <person name="Musashino K."/>
            <person name="Yuuki H."/>
            <person name="Hara H."/>
            <person name="Sugiyama T."/>
            <person name="Irie R."/>
            <person name="Otsuki T."/>
            <person name="Sato H."/>
            <person name="Wakamatsu A."/>
            <person name="Ishii S."/>
            <person name="Yamamoto J."/>
            <person name="Isono Y."/>
            <person name="Kawai-Hio Y."/>
            <person name="Saito K."/>
            <person name="Nishikawa T."/>
            <person name="Kimura K."/>
            <person name="Yamashita H."/>
            <person name="Matsuo K."/>
            <person name="Nakamura Y."/>
            <person name="Sekine M."/>
            <person name="Kikuchi H."/>
            <person name="Kanda K."/>
            <person name="Wagatsuma M."/>
            <person name="Murakawa K."/>
            <person name="Kanehori K."/>
            <person name="Sugiyama A."/>
            <person name="Kawakami B."/>
            <person name="Suzuki Y."/>
            <person name="Sugano S."/>
            <person name="Nagahari K."/>
            <person name="Masuho Y."/>
            <person name="Nagai K."/>
            <person name="Isogai T."/>
        </authorList>
    </citation>
    <scope>NUCLEOTIDE SEQUENCE</scope>
    <source>
        <tissue evidence="15">Cervix</tissue>
    </source>
</reference>
<evidence type="ECO:0000256" key="3">
    <source>
        <dbReference type="ARBA" id="ARBA00004563"/>
    </source>
</evidence>
<keyword evidence="12" id="KW-0325">Glycoprotein</keyword>
<evidence type="ECO:0000256" key="4">
    <source>
        <dbReference type="ARBA" id="ARBA00022511"/>
    </source>
</evidence>
<keyword evidence="11" id="KW-1015">Disulfide bond</keyword>
<evidence type="ECO:0000256" key="6">
    <source>
        <dbReference type="ARBA" id="ARBA00022692"/>
    </source>
</evidence>
<evidence type="ECO:0000256" key="10">
    <source>
        <dbReference type="ARBA" id="ARBA00023139"/>
    </source>
</evidence>
<dbReference type="PANTHER" id="PTHR10424">
    <property type="entry name" value="VIRAL ENVELOPE PROTEIN"/>
    <property type="match status" value="1"/>
</dbReference>
<reference evidence="16" key="1">
    <citation type="submission" date="2003-07" db="EMBL/GenBank/DDBJ databases">
        <title>NEDO human cDNA sequencing project.</title>
        <authorList>
            <person name="Ota T."/>
            <person name="Nakagawa S."/>
            <person name="Senoh A."/>
            <person name="Mizuguchi H."/>
            <person name="Inagaki H."/>
            <person name="Sugiyama T."/>
            <person name="Irie R."/>
            <person name="Otsuki T."/>
            <person name="Sato H."/>
            <person name="Wakamatsu A."/>
            <person name="Ishii S."/>
            <person name="Yamamoto J."/>
            <person name="Isono Y."/>
            <person name="Kawai-Hio Y."/>
            <person name="Saito K."/>
            <person name="Nishikawa T."/>
            <person name="Kimura K."/>
            <person name="Yamashita H."/>
            <person name="Matsuo K."/>
            <person name="Nakamura Y."/>
            <person name="Sekine M."/>
            <person name="Kikuchi H."/>
            <person name="Kanda K."/>
            <person name="Wagatsuma M."/>
            <person name="Murakawa K."/>
            <person name="Kanehori K."/>
            <person name="Takahashi-Fujii A."/>
            <person name="Oshima A."/>
            <person name="Sugiyama A."/>
            <person name="Kawakami B."/>
            <person name="Suzuki Y."/>
            <person name="Sugano S."/>
            <person name="Nagahari K."/>
            <person name="Masuho Y."/>
            <person name="Nagai K."/>
            <person name="Isogai T."/>
        </authorList>
    </citation>
    <scope>NUCLEOTIDE SEQUENCE</scope>
    <source>
        <tissue evidence="16">Uterus</tissue>
    </source>
</reference>
<dbReference type="CDD" id="cd09951">
    <property type="entry name" value="HERV-Rb-like_HR1-HR2"/>
    <property type="match status" value="1"/>
</dbReference>
<name>Q6ZVM5_HUMAN</name>
<evidence type="ECO:0000256" key="8">
    <source>
        <dbReference type="ARBA" id="ARBA00022989"/>
    </source>
</evidence>
<dbReference type="Pfam" id="PF00429">
    <property type="entry name" value="TLV_coat"/>
    <property type="match status" value="1"/>
</dbReference>
<keyword evidence="6 14" id="KW-0812">Transmembrane</keyword>
<accession>Q6ZVM5</accession>
<dbReference type="RefSeq" id="XP_054220396.1">
    <property type="nucleotide sequence ID" value="XM_054364421.1"/>
</dbReference>
<keyword evidence="10" id="KW-0564">Palmitate</keyword>
<keyword evidence="13" id="KW-0449">Lipoprotein</keyword>
<dbReference type="InterPro" id="IPR018154">
    <property type="entry name" value="TLV/ENV_coat_polyprotein"/>
</dbReference>
<dbReference type="AlphaFoldDB" id="Q6ZVM5"/>
<evidence type="ECO:0000256" key="5">
    <source>
        <dbReference type="ARBA" id="ARBA00022581"/>
    </source>
</evidence>
<dbReference type="PANTHER" id="PTHR10424:SF81">
    <property type="entry name" value="ERVV2 PROTEIN"/>
    <property type="match status" value="1"/>
</dbReference>
<keyword evidence="8 14" id="KW-1133">Transmembrane helix</keyword>
<dbReference type="EMBL" id="AK124340">
    <property type="protein sequence ID" value="BAC85836.1"/>
    <property type="molecule type" value="mRNA"/>
</dbReference>
<evidence type="ECO:0000256" key="1">
    <source>
        <dbReference type="ARBA" id="ARBA00004402"/>
    </source>
</evidence>
<comment type="subcellular location">
    <subcellularLocation>
        <location evidence="1">Host cell membrane</location>
        <topology evidence="1">Single-pass type I membrane protein</topology>
    </subcellularLocation>
    <subcellularLocation>
        <location evidence="2">Host endomembrane system</location>
        <topology evidence="2">Peripheral membrane protein</topology>
    </subcellularLocation>
    <subcellularLocation>
        <location evidence="3">Virion membrane</location>
        <topology evidence="3">Single-pass type I membrane protein</topology>
    </subcellularLocation>
</comment>
<evidence type="ECO:0000256" key="11">
    <source>
        <dbReference type="ARBA" id="ARBA00023157"/>
    </source>
</evidence>
<evidence type="ECO:0000313" key="15">
    <source>
        <dbReference type="EMBL" id="BAC85768.1"/>
    </source>
</evidence>
<evidence type="ECO:0000313" key="16">
    <source>
        <dbReference type="EMBL" id="BAC85836.1"/>
    </source>
</evidence>
<evidence type="ECO:0000256" key="2">
    <source>
        <dbReference type="ARBA" id="ARBA00004531"/>
    </source>
</evidence>
<protein>
    <submittedName>
        <fullName evidence="15">cDNA FLJ42083 fis, clone TCERX2000613</fullName>
    </submittedName>
    <submittedName>
        <fullName evidence="16">cDNA FLJ42349 fis, clone UTERU2004688</fullName>
    </submittedName>
</protein>
<evidence type="ECO:0000256" key="12">
    <source>
        <dbReference type="ARBA" id="ARBA00023180"/>
    </source>
</evidence>
<feature type="transmembrane region" description="Helical" evidence="14">
    <location>
        <begin position="251"/>
        <end position="270"/>
    </location>
</feature>
<sequence>MSLMTRENLAFRGSLMGCSELKPFQELTHQSAVSHSRADVADVWWYCGGPLLDTLPSNWSGTCTLVQFAIPFALAFLQPEKEKPQHRKIREAPYGSFDSQVYLDATGVPQGVPHKFKAQDQIAAGFESIFWWVTISKNIDWINYIYYNQQRFINYTRDAVKGIAEQLGPTSQMAWENRMALDMILAKKGGVCVMIKTQCCTFIPNNTAPSGSITRALQGLTALSNELAKNSGVNDPFSGWLERWFGKWKGIIASILTSLAAVIGVVILFGCCVTPCIRGLVQRLIETVLTKTSLSSPPPYSDKLFLLEDQVEQQSQDLLKRFEEEGP</sequence>
<dbReference type="EMBL" id="AK124077">
    <property type="protein sequence ID" value="BAC85768.1"/>
    <property type="molecule type" value="mRNA"/>
</dbReference>
<dbReference type="GeneID" id="124902201"/>
<keyword evidence="7" id="KW-1043">Host membrane</keyword>
<proteinExistence type="evidence at transcript level"/>
<keyword evidence="9 14" id="KW-0472">Membrane</keyword>
<evidence type="ECO:0000256" key="14">
    <source>
        <dbReference type="SAM" id="Phobius"/>
    </source>
</evidence>
<keyword evidence="5" id="KW-0945">Host-virus interaction</keyword>
<dbReference type="Gene3D" id="1.10.287.210">
    <property type="match status" value="1"/>
</dbReference>
<keyword evidence="4" id="KW-1032">Host cell membrane</keyword>
<dbReference type="SUPFAM" id="SSF58069">
    <property type="entry name" value="Virus ectodomain"/>
    <property type="match status" value="1"/>
</dbReference>
<evidence type="ECO:0000256" key="7">
    <source>
        <dbReference type="ARBA" id="ARBA00022870"/>
    </source>
</evidence>
<evidence type="ECO:0000256" key="9">
    <source>
        <dbReference type="ARBA" id="ARBA00023136"/>
    </source>
</evidence>
<evidence type="ECO:0000256" key="13">
    <source>
        <dbReference type="ARBA" id="ARBA00023288"/>
    </source>
</evidence>